<feature type="binding site" evidence="10">
    <location>
        <position position="39"/>
    </location>
    <ligand>
        <name>a divalent metal cation</name>
        <dbReference type="ChEBI" id="CHEBI:60240"/>
    </ligand>
</feature>
<feature type="binding site" evidence="10">
    <location>
        <position position="183"/>
    </location>
    <ligand>
        <name>a divalent metal cation</name>
        <dbReference type="ChEBI" id="CHEBI:60240"/>
    </ligand>
</feature>
<dbReference type="PROSITE" id="PS01085">
    <property type="entry name" value="RIBUL_P_3_EPIMER_1"/>
    <property type="match status" value="1"/>
</dbReference>
<feature type="binding site" evidence="10">
    <location>
        <position position="74"/>
    </location>
    <ligand>
        <name>substrate</name>
    </ligand>
</feature>
<feature type="binding site" evidence="10">
    <location>
        <position position="41"/>
    </location>
    <ligand>
        <name>a divalent metal cation</name>
        <dbReference type="ChEBI" id="CHEBI:60240"/>
    </ligand>
</feature>
<reference evidence="12 13" key="1">
    <citation type="submission" date="2016-11" db="EMBL/GenBank/DDBJ databases">
        <authorList>
            <person name="Varghese N."/>
            <person name="Submissions S."/>
        </authorList>
    </citation>
    <scope>NUCLEOTIDE SEQUENCE [LARGE SCALE GENOMIC DNA]</scope>
    <source>
        <strain evidence="12 13">DSM 20664</strain>
    </source>
</reference>
<feature type="active site" description="Proton acceptor" evidence="10">
    <location>
        <position position="41"/>
    </location>
</feature>
<dbReference type="InterPro" id="IPR011060">
    <property type="entry name" value="RibuloseP-bd_barrel"/>
</dbReference>
<feature type="active site" description="Proton donor" evidence="10">
    <location>
        <position position="183"/>
    </location>
</feature>
<dbReference type="PIRSF" id="PIRSF001461">
    <property type="entry name" value="RPE"/>
    <property type="match status" value="1"/>
</dbReference>
<feature type="binding site" evidence="10">
    <location>
        <position position="15"/>
    </location>
    <ligand>
        <name>substrate</name>
    </ligand>
</feature>
<keyword evidence="8 10" id="KW-0479">Metal-binding</keyword>
<comment type="function">
    <text evidence="10">Catalyzes the reversible epimerization of D-ribulose 5-phosphate to D-xylulose 5-phosphate.</text>
</comment>
<evidence type="ECO:0000313" key="12">
    <source>
        <dbReference type="EMBL" id="SIN71169.1"/>
    </source>
</evidence>
<organism evidence="12 13">
    <name type="scientific">Acetomicrobium flavidum</name>
    <dbReference type="NCBI Taxonomy" id="49896"/>
    <lineage>
        <taxon>Bacteria</taxon>
        <taxon>Thermotogati</taxon>
        <taxon>Synergistota</taxon>
        <taxon>Synergistia</taxon>
        <taxon>Synergistales</taxon>
        <taxon>Acetomicrobiaceae</taxon>
        <taxon>Acetomicrobium</taxon>
    </lineage>
</organism>
<dbReference type="NCBIfam" id="TIGR01163">
    <property type="entry name" value="rpe"/>
    <property type="match status" value="1"/>
</dbReference>
<dbReference type="SUPFAM" id="SSF51366">
    <property type="entry name" value="Ribulose-phoshate binding barrel"/>
    <property type="match status" value="1"/>
</dbReference>
<evidence type="ECO:0000256" key="10">
    <source>
        <dbReference type="HAMAP-Rule" id="MF_02227"/>
    </source>
</evidence>
<dbReference type="CDD" id="cd00429">
    <property type="entry name" value="RPE"/>
    <property type="match status" value="1"/>
</dbReference>
<dbReference type="PANTHER" id="PTHR11749">
    <property type="entry name" value="RIBULOSE-5-PHOSPHATE-3-EPIMERASE"/>
    <property type="match status" value="1"/>
</dbReference>
<evidence type="ECO:0000256" key="9">
    <source>
        <dbReference type="ARBA" id="ARBA00023235"/>
    </source>
</evidence>
<dbReference type="EMBL" id="FSQZ01000001">
    <property type="protein sequence ID" value="SIN71169.1"/>
    <property type="molecule type" value="Genomic_DNA"/>
</dbReference>
<comment type="cofactor">
    <cofactor evidence="2">
        <name>Mn(2+)</name>
        <dbReference type="ChEBI" id="CHEBI:29035"/>
    </cofactor>
</comment>
<comment type="catalytic activity">
    <reaction evidence="1 10 11">
        <text>D-ribulose 5-phosphate = D-xylulose 5-phosphate</text>
        <dbReference type="Rhea" id="RHEA:13677"/>
        <dbReference type="ChEBI" id="CHEBI:57737"/>
        <dbReference type="ChEBI" id="CHEBI:58121"/>
        <dbReference type="EC" id="5.1.3.1"/>
    </reaction>
</comment>
<name>A0ABY1JE15_9BACT</name>
<comment type="caution">
    <text evidence="12">The sequence shown here is derived from an EMBL/GenBank/DDBJ whole genome shotgun (WGS) entry which is preliminary data.</text>
</comment>
<evidence type="ECO:0000256" key="8">
    <source>
        <dbReference type="ARBA" id="ARBA00022723"/>
    </source>
</evidence>
<dbReference type="HAMAP" id="MF_02227">
    <property type="entry name" value="RPE"/>
    <property type="match status" value="1"/>
</dbReference>
<evidence type="ECO:0000256" key="11">
    <source>
        <dbReference type="PIRNR" id="PIRNR001461"/>
    </source>
</evidence>
<dbReference type="InterPro" id="IPR013785">
    <property type="entry name" value="Aldolase_TIM"/>
</dbReference>
<keyword evidence="10 11" id="KW-0119">Carbohydrate metabolism</keyword>
<gene>
    <name evidence="10" type="primary">rpe</name>
    <name evidence="12" type="ORF">SAMN05444368_1400</name>
</gene>
<dbReference type="PROSITE" id="PS01086">
    <property type="entry name" value="RIBUL_P_3_EPIMER_2"/>
    <property type="match status" value="1"/>
</dbReference>
<comment type="cofactor">
    <cofactor evidence="3">
        <name>Co(2+)</name>
        <dbReference type="ChEBI" id="CHEBI:48828"/>
    </cofactor>
</comment>
<evidence type="ECO:0000256" key="2">
    <source>
        <dbReference type="ARBA" id="ARBA00001936"/>
    </source>
</evidence>
<sequence length="230" mass="25290">MGGEVLLRKVILAPSLLSADPLNIALDIERLKGECDWLHVDVMDGHFVPNLSYGPSLVAALKAKKEIKWPIDVHLMVEPPENFIDLFLPLGVDYLTIQIESTPHVHRVLQRIRDGGAKCGIAVNPGTPIEWVEPILSFVDMVLVMSVNPGFGGQMFIPQVLKKVEWLYRERVVNGLDFLIEMDGGLGIDNVATVVNYGCDVIVAGSAVFGSSDPARALKSMRESVMEVFQ</sequence>
<feature type="binding site" evidence="10">
    <location>
        <begin position="183"/>
        <end position="185"/>
    </location>
    <ligand>
        <name>substrate</name>
    </ligand>
</feature>
<dbReference type="Proteomes" id="UP000185093">
    <property type="component" value="Unassembled WGS sequence"/>
</dbReference>
<evidence type="ECO:0000256" key="4">
    <source>
        <dbReference type="ARBA" id="ARBA00001947"/>
    </source>
</evidence>
<dbReference type="EC" id="5.1.3.1" evidence="7 10"/>
<comment type="similarity">
    <text evidence="6 10 11">Belongs to the ribulose-phosphate 3-epimerase family.</text>
</comment>
<proteinExistence type="inferred from homology"/>
<evidence type="ECO:0000256" key="5">
    <source>
        <dbReference type="ARBA" id="ARBA00001954"/>
    </source>
</evidence>
<evidence type="ECO:0000256" key="7">
    <source>
        <dbReference type="ARBA" id="ARBA00013188"/>
    </source>
</evidence>
<keyword evidence="13" id="KW-1185">Reference proteome</keyword>
<protein>
    <recommendedName>
        <fullName evidence="7 10">Ribulose-phosphate 3-epimerase</fullName>
        <ecNumber evidence="7 10">5.1.3.1</ecNumber>
    </recommendedName>
</protein>
<dbReference type="InterPro" id="IPR026019">
    <property type="entry name" value="Ribul_P_3_epim"/>
</dbReference>
<evidence type="ECO:0000256" key="1">
    <source>
        <dbReference type="ARBA" id="ARBA00001782"/>
    </source>
</evidence>
<evidence type="ECO:0000256" key="6">
    <source>
        <dbReference type="ARBA" id="ARBA00009541"/>
    </source>
</evidence>
<evidence type="ECO:0000256" key="3">
    <source>
        <dbReference type="ARBA" id="ARBA00001941"/>
    </source>
</evidence>
<comment type="pathway">
    <text evidence="10">Carbohydrate degradation.</text>
</comment>
<dbReference type="InterPro" id="IPR000056">
    <property type="entry name" value="Ribul_P_3_epim-like"/>
</dbReference>
<keyword evidence="9 10" id="KW-0413">Isomerase</keyword>
<dbReference type="RefSeq" id="WP_143228351.1">
    <property type="nucleotide sequence ID" value="NZ_FSQZ01000001.1"/>
</dbReference>
<comment type="cofactor">
    <cofactor evidence="10">
        <name>a divalent metal cation</name>
        <dbReference type="ChEBI" id="CHEBI:60240"/>
    </cofactor>
    <text evidence="10">Binds 1 divalent metal cation per subunit.</text>
</comment>
<feature type="binding site" evidence="10">
    <location>
        <begin position="150"/>
        <end position="153"/>
    </location>
    <ligand>
        <name>substrate</name>
    </ligand>
</feature>
<comment type="cofactor">
    <cofactor evidence="4">
        <name>Zn(2+)</name>
        <dbReference type="ChEBI" id="CHEBI:29105"/>
    </cofactor>
</comment>
<accession>A0ABY1JE15</accession>
<dbReference type="NCBIfam" id="NF004076">
    <property type="entry name" value="PRK05581.1-4"/>
    <property type="match status" value="1"/>
</dbReference>
<evidence type="ECO:0000313" key="13">
    <source>
        <dbReference type="Proteomes" id="UP000185093"/>
    </source>
</evidence>
<dbReference type="Pfam" id="PF00834">
    <property type="entry name" value="Ribul_P_3_epim"/>
    <property type="match status" value="1"/>
</dbReference>
<feature type="binding site" evidence="10">
    <location>
        <position position="74"/>
    </location>
    <ligand>
        <name>a divalent metal cation</name>
        <dbReference type="ChEBI" id="CHEBI:60240"/>
    </ligand>
</feature>
<dbReference type="Gene3D" id="3.20.20.70">
    <property type="entry name" value="Aldolase class I"/>
    <property type="match status" value="1"/>
</dbReference>
<feature type="binding site" evidence="10">
    <location>
        <begin position="205"/>
        <end position="206"/>
    </location>
    <ligand>
        <name>substrate</name>
    </ligand>
</feature>
<comment type="cofactor">
    <cofactor evidence="5">
        <name>Fe(2+)</name>
        <dbReference type="ChEBI" id="CHEBI:29033"/>
    </cofactor>
</comment>